<sequence>MEHFEIPADDVARATTFYETVFGWTTEKWDEDNVMISPTGDGIGGDIHKREALAHPTVVITVDRIEDTVASLVANGGRVLGEIQPLGETSRWVYVEDCEGNTIGLYDETGTTA</sequence>
<name>A0A3S0VUQ9_9MICO</name>
<accession>A0A3S0VUQ9</accession>
<dbReference type="CDD" id="cd07247">
    <property type="entry name" value="SgaA_N_like"/>
    <property type="match status" value="1"/>
</dbReference>
<dbReference type="EMBL" id="RZGZ01000002">
    <property type="protein sequence ID" value="RUR02007.1"/>
    <property type="molecule type" value="Genomic_DNA"/>
</dbReference>
<dbReference type="OrthoDB" id="9793039at2"/>
<dbReference type="SUPFAM" id="SSF54593">
    <property type="entry name" value="Glyoxalase/Bleomycin resistance protein/Dihydroxybiphenyl dioxygenase"/>
    <property type="match status" value="1"/>
</dbReference>
<dbReference type="InterPro" id="IPR037523">
    <property type="entry name" value="VOC_core"/>
</dbReference>
<dbReference type="Pfam" id="PF22677">
    <property type="entry name" value="Ble-like_N"/>
    <property type="match status" value="1"/>
</dbReference>
<dbReference type="Gene3D" id="3.10.180.10">
    <property type="entry name" value="2,3-Dihydroxybiphenyl 1,2-Dioxygenase, domain 1"/>
    <property type="match status" value="1"/>
</dbReference>
<organism evidence="2 3">
    <name type="scientific">Labedella endophytica</name>
    <dbReference type="NCBI Taxonomy" id="1523160"/>
    <lineage>
        <taxon>Bacteria</taxon>
        <taxon>Bacillati</taxon>
        <taxon>Actinomycetota</taxon>
        <taxon>Actinomycetes</taxon>
        <taxon>Micrococcales</taxon>
        <taxon>Microbacteriaceae</taxon>
        <taxon>Labedella</taxon>
    </lineage>
</organism>
<evidence type="ECO:0000313" key="3">
    <source>
        <dbReference type="Proteomes" id="UP000274909"/>
    </source>
</evidence>
<dbReference type="PANTHER" id="PTHR33993">
    <property type="entry name" value="GLYOXALASE-RELATED"/>
    <property type="match status" value="1"/>
</dbReference>
<evidence type="ECO:0000313" key="2">
    <source>
        <dbReference type="EMBL" id="RUR02007.1"/>
    </source>
</evidence>
<comment type="caution">
    <text evidence="2">The sequence shown here is derived from an EMBL/GenBank/DDBJ whole genome shotgun (WGS) entry which is preliminary data.</text>
</comment>
<dbReference type="InterPro" id="IPR052164">
    <property type="entry name" value="Anthracycline_SecMetBiosynth"/>
</dbReference>
<proteinExistence type="predicted"/>
<gene>
    <name evidence="2" type="ORF">ELQ94_05795</name>
</gene>
<keyword evidence="3" id="KW-1185">Reference proteome</keyword>
<dbReference type="InterPro" id="IPR053863">
    <property type="entry name" value="Glyoxy/Ble-like_N"/>
</dbReference>
<dbReference type="AlphaFoldDB" id="A0A3S0VUQ9"/>
<dbReference type="InterPro" id="IPR029068">
    <property type="entry name" value="Glyas_Bleomycin-R_OHBP_Dase"/>
</dbReference>
<dbReference type="Proteomes" id="UP000274909">
    <property type="component" value="Unassembled WGS sequence"/>
</dbReference>
<dbReference type="PROSITE" id="PS51819">
    <property type="entry name" value="VOC"/>
    <property type="match status" value="1"/>
</dbReference>
<protein>
    <submittedName>
        <fullName evidence="2">VOC family protein</fullName>
    </submittedName>
</protein>
<evidence type="ECO:0000259" key="1">
    <source>
        <dbReference type="PROSITE" id="PS51819"/>
    </source>
</evidence>
<reference evidence="2 3" key="1">
    <citation type="submission" date="2018-12" db="EMBL/GenBank/DDBJ databases">
        <authorList>
            <person name="Li F."/>
        </authorList>
    </citation>
    <scope>NUCLEOTIDE SEQUENCE [LARGE SCALE GENOMIC DNA]</scope>
    <source>
        <strain evidence="2 3">EGI 6500705</strain>
    </source>
</reference>
<feature type="domain" description="VOC" evidence="1">
    <location>
        <begin position="1"/>
        <end position="108"/>
    </location>
</feature>